<proteinExistence type="predicted"/>
<evidence type="ECO:0000313" key="1">
    <source>
        <dbReference type="EMBL" id="KAK3080033.1"/>
    </source>
</evidence>
<sequence length="166" mass="19020">FVLYAVVGFKKHSPEFIHKCREHRYTPRDYKYKEGGKEEEAKEVEKLEKEERKLWGEALRLGRTGYSESAMIWIHVLALRVFVETVLRYGLPLDYVAALVQTTPKLAKKAKQNLDSKYSYLAGNALTRDKKGRVKNDDSQSGEMGAAAHGGDGEYTAYVYYDFEVL</sequence>
<feature type="non-terminal residue" evidence="1">
    <location>
        <position position="1"/>
    </location>
</feature>
<organism evidence="1 2">
    <name type="scientific">Coniosporium uncinatum</name>
    <dbReference type="NCBI Taxonomy" id="93489"/>
    <lineage>
        <taxon>Eukaryota</taxon>
        <taxon>Fungi</taxon>
        <taxon>Dikarya</taxon>
        <taxon>Ascomycota</taxon>
        <taxon>Pezizomycotina</taxon>
        <taxon>Dothideomycetes</taxon>
        <taxon>Dothideomycetes incertae sedis</taxon>
        <taxon>Coniosporium</taxon>
    </lineage>
</organism>
<dbReference type="EMBL" id="JAWDJW010000777">
    <property type="protein sequence ID" value="KAK3080033.1"/>
    <property type="molecule type" value="Genomic_DNA"/>
</dbReference>
<accession>A0ACC3DTI4</accession>
<keyword evidence="2" id="KW-1185">Reference proteome</keyword>
<gene>
    <name evidence="1" type="ORF">LTS18_003293</name>
</gene>
<comment type="caution">
    <text evidence="1">The sequence shown here is derived from an EMBL/GenBank/DDBJ whole genome shotgun (WGS) entry which is preliminary data.</text>
</comment>
<name>A0ACC3DTI4_9PEZI</name>
<protein>
    <submittedName>
        <fullName evidence="1">Uncharacterized protein</fullName>
    </submittedName>
</protein>
<evidence type="ECO:0000313" key="2">
    <source>
        <dbReference type="Proteomes" id="UP001186974"/>
    </source>
</evidence>
<dbReference type="Proteomes" id="UP001186974">
    <property type="component" value="Unassembled WGS sequence"/>
</dbReference>
<reference evidence="1" key="1">
    <citation type="submission" date="2024-09" db="EMBL/GenBank/DDBJ databases">
        <title>Black Yeasts Isolated from many extreme environments.</title>
        <authorList>
            <person name="Coleine C."/>
            <person name="Stajich J.E."/>
            <person name="Selbmann L."/>
        </authorList>
    </citation>
    <scope>NUCLEOTIDE SEQUENCE</scope>
    <source>
        <strain evidence="1">CCFEE 5737</strain>
    </source>
</reference>